<reference evidence="1" key="1">
    <citation type="submission" date="2020-05" db="EMBL/GenBank/DDBJ databases">
        <authorList>
            <person name="Chiriac C."/>
            <person name="Salcher M."/>
            <person name="Ghai R."/>
            <person name="Kavagutti S V."/>
        </authorList>
    </citation>
    <scope>NUCLEOTIDE SEQUENCE</scope>
</reference>
<evidence type="ECO:0000313" key="1">
    <source>
        <dbReference type="EMBL" id="CAB4334291.1"/>
    </source>
</evidence>
<protein>
    <submittedName>
        <fullName evidence="1">Unannotated protein</fullName>
    </submittedName>
</protein>
<dbReference type="EMBL" id="CAESAF010000030">
    <property type="protein sequence ID" value="CAB4334291.1"/>
    <property type="molecule type" value="Genomic_DNA"/>
</dbReference>
<gene>
    <name evidence="1" type="ORF">UFOPK3574_00435</name>
</gene>
<dbReference type="AlphaFoldDB" id="A0A6J5YVH4"/>
<organism evidence="1">
    <name type="scientific">freshwater metagenome</name>
    <dbReference type="NCBI Taxonomy" id="449393"/>
    <lineage>
        <taxon>unclassified sequences</taxon>
        <taxon>metagenomes</taxon>
        <taxon>ecological metagenomes</taxon>
    </lineage>
</organism>
<accession>A0A6J5YVH4</accession>
<sequence length="115" mass="11625">MPPDAGTGVKLFAAAPAVRVSAGIASVVEITEATVSEKVFEAVSEDASVTVTVYVVAELAAVGVPVIAPVELFIANPDGSEGETANEYGVVPREAVTGTNEEAVADTATDFDAML</sequence>
<proteinExistence type="predicted"/>
<name>A0A6J5YVH4_9ZZZZ</name>